<evidence type="ECO:0000259" key="8">
    <source>
        <dbReference type="Pfam" id="PF07980"/>
    </source>
</evidence>
<proteinExistence type="inferred from homology"/>
<evidence type="ECO:0000259" key="9">
    <source>
        <dbReference type="Pfam" id="PF14322"/>
    </source>
</evidence>
<dbReference type="OrthoDB" id="691907at2"/>
<evidence type="ECO:0000256" key="5">
    <source>
        <dbReference type="ARBA" id="ARBA00023237"/>
    </source>
</evidence>
<dbReference type="STRING" id="529505.SAMN05421761_10659"/>
<evidence type="ECO:0000256" key="2">
    <source>
        <dbReference type="ARBA" id="ARBA00006275"/>
    </source>
</evidence>
<dbReference type="SUPFAM" id="SSF48452">
    <property type="entry name" value="TPR-like"/>
    <property type="match status" value="1"/>
</dbReference>
<evidence type="ECO:0000313" key="10">
    <source>
        <dbReference type="EMBL" id="SIS85110.1"/>
    </source>
</evidence>
<reference evidence="11" key="1">
    <citation type="submission" date="2017-01" db="EMBL/GenBank/DDBJ databases">
        <authorList>
            <person name="Varghese N."/>
            <person name="Submissions S."/>
        </authorList>
    </citation>
    <scope>NUCLEOTIDE SEQUENCE [LARGE SCALE GENOMIC DNA]</scope>
    <source>
        <strain evidence="11">DSM 46698</strain>
    </source>
</reference>
<evidence type="ECO:0000313" key="11">
    <source>
        <dbReference type="Proteomes" id="UP000186026"/>
    </source>
</evidence>
<dbReference type="RefSeq" id="WP_076500554.1">
    <property type="nucleotide sequence ID" value="NZ_FTOP01000006.1"/>
</dbReference>
<comment type="subcellular location">
    <subcellularLocation>
        <location evidence="1">Cell outer membrane</location>
    </subcellularLocation>
</comment>
<keyword evidence="3 7" id="KW-0732">Signal</keyword>
<organism evidence="10 11">
    <name type="scientific">Belliella pelovolcani</name>
    <dbReference type="NCBI Taxonomy" id="529505"/>
    <lineage>
        <taxon>Bacteria</taxon>
        <taxon>Pseudomonadati</taxon>
        <taxon>Bacteroidota</taxon>
        <taxon>Cytophagia</taxon>
        <taxon>Cytophagales</taxon>
        <taxon>Cyclobacteriaceae</taxon>
        <taxon>Belliella</taxon>
    </lineage>
</organism>
<name>A0A1N7MGF5_9BACT</name>
<keyword evidence="4" id="KW-0472">Membrane</keyword>
<evidence type="ECO:0000256" key="1">
    <source>
        <dbReference type="ARBA" id="ARBA00004442"/>
    </source>
</evidence>
<keyword evidence="5" id="KW-0998">Cell outer membrane</keyword>
<evidence type="ECO:0000256" key="6">
    <source>
        <dbReference type="SAM" id="MobiDB-lite"/>
    </source>
</evidence>
<feature type="domain" description="RagB/SusD" evidence="8">
    <location>
        <begin position="267"/>
        <end position="514"/>
    </location>
</feature>
<dbReference type="Pfam" id="PF07980">
    <property type="entry name" value="SusD_RagB"/>
    <property type="match status" value="1"/>
</dbReference>
<keyword evidence="11" id="KW-1185">Reference proteome</keyword>
<feature type="chain" id="PRO_5012071586" evidence="7">
    <location>
        <begin position="18"/>
        <end position="518"/>
    </location>
</feature>
<dbReference type="Gene3D" id="1.25.40.390">
    <property type="match status" value="1"/>
</dbReference>
<dbReference type="CDD" id="cd08977">
    <property type="entry name" value="SusD"/>
    <property type="match status" value="1"/>
</dbReference>
<dbReference type="AlphaFoldDB" id="A0A1N7MGF5"/>
<feature type="signal peptide" evidence="7">
    <location>
        <begin position="1"/>
        <end position="17"/>
    </location>
</feature>
<feature type="domain" description="SusD-like N-terminal" evidence="9">
    <location>
        <begin position="97"/>
        <end position="219"/>
    </location>
</feature>
<dbReference type="GO" id="GO:0009279">
    <property type="term" value="C:cell outer membrane"/>
    <property type="evidence" value="ECO:0007669"/>
    <property type="project" value="UniProtKB-SubCell"/>
</dbReference>
<gene>
    <name evidence="10" type="ORF">SAMN05421761_10659</name>
</gene>
<evidence type="ECO:0000256" key="3">
    <source>
        <dbReference type="ARBA" id="ARBA00022729"/>
    </source>
</evidence>
<dbReference type="Pfam" id="PF14322">
    <property type="entry name" value="SusD-like_3"/>
    <property type="match status" value="1"/>
</dbReference>
<evidence type="ECO:0000256" key="7">
    <source>
        <dbReference type="SAM" id="SignalP"/>
    </source>
</evidence>
<comment type="similarity">
    <text evidence="2">Belongs to the SusD family.</text>
</comment>
<dbReference type="EMBL" id="FTOP01000006">
    <property type="protein sequence ID" value="SIS85110.1"/>
    <property type="molecule type" value="Genomic_DNA"/>
</dbReference>
<feature type="compositionally biased region" description="Low complexity" evidence="6">
    <location>
        <begin position="507"/>
        <end position="518"/>
    </location>
</feature>
<sequence length="518" mass="58554">MKKYIYTLLAGAMLAGASCDSQLELTNPNIPTTGTFWQTEADAVAAVNSIYNSLMIDGTYMRMFPSLMDGRGDDIQGDSPWPDLMLVANFTIPTTSGPVAWVWEAHYQMVWRANQVLGNVPDIDMNQDLKNRVLGQAYFLRGLAYFNLANFYKEVPLITTLPADRSEFYPSTASEEDIWNQIISDFTNAKANLPVNYQNVTGPDRGHVGRATSGAATGMLGKALVYRQRWAEAAVQFEELIAGQHGPYRLMENYRDNFDPRTENNAESLFEVQFATPEEVGGSELNWGGNPNANWTQVSAQAITYAARGYGFNDFLPTRALYNDFHLEATVDGRKDPRLLATIASFEPTENSTRLYNDEWPYGPDEIYPRKYTNDGFGPSVEPQFRSGINYRVLRYADILMLHAEALNELGRTQEAYGFIQQVRDRARLPNLATVKPGMNQAQMRDQIAHERFLEFAIEGQRINDLIRWGWFNDPQKVAFLRSRDAEFNTWTQGNQYMPIPQGELDNNPNLSPNSANN</sequence>
<dbReference type="Proteomes" id="UP000186026">
    <property type="component" value="Unassembled WGS sequence"/>
</dbReference>
<dbReference type="PROSITE" id="PS51257">
    <property type="entry name" value="PROKAR_LIPOPROTEIN"/>
    <property type="match status" value="1"/>
</dbReference>
<dbReference type="InterPro" id="IPR012944">
    <property type="entry name" value="SusD_RagB_dom"/>
</dbReference>
<feature type="region of interest" description="Disordered" evidence="6">
    <location>
        <begin position="495"/>
        <end position="518"/>
    </location>
</feature>
<dbReference type="InterPro" id="IPR011990">
    <property type="entry name" value="TPR-like_helical_dom_sf"/>
</dbReference>
<protein>
    <submittedName>
        <fullName evidence="10">Starch-binding associating with outer membrane</fullName>
    </submittedName>
</protein>
<evidence type="ECO:0000256" key="4">
    <source>
        <dbReference type="ARBA" id="ARBA00023136"/>
    </source>
</evidence>
<accession>A0A1N7MGF5</accession>
<dbReference type="InterPro" id="IPR033985">
    <property type="entry name" value="SusD-like_N"/>
</dbReference>